<dbReference type="Proteomes" id="UP001168540">
    <property type="component" value="Unassembled WGS sequence"/>
</dbReference>
<evidence type="ECO:0000313" key="7">
    <source>
        <dbReference type="Proteomes" id="UP001168540"/>
    </source>
</evidence>
<dbReference type="InterPro" id="IPR036388">
    <property type="entry name" value="WH-like_DNA-bd_sf"/>
</dbReference>
<dbReference type="SUPFAM" id="SSF46785">
    <property type="entry name" value="Winged helix' DNA-binding domain"/>
    <property type="match status" value="1"/>
</dbReference>
<dbReference type="Gene3D" id="1.10.10.10">
    <property type="entry name" value="Winged helix-like DNA-binding domain superfamily/Winged helix DNA-binding domain"/>
    <property type="match status" value="1"/>
</dbReference>
<dbReference type="EMBL" id="JAUEDK010000001">
    <property type="protein sequence ID" value="MDN0073439.1"/>
    <property type="molecule type" value="Genomic_DNA"/>
</dbReference>
<proteinExistence type="inferred from homology"/>
<keyword evidence="3" id="KW-0238">DNA-binding</keyword>
<keyword evidence="7" id="KW-1185">Reference proteome</keyword>
<dbReference type="SUPFAM" id="SSF53850">
    <property type="entry name" value="Periplasmic binding protein-like II"/>
    <property type="match status" value="1"/>
</dbReference>
<keyword evidence="2" id="KW-0805">Transcription regulation</keyword>
<evidence type="ECO:0000256" key="3">
    <source>
        <dbReference type="ARBA" id="ARBA00023125"/>
    </source>
</evidence>
<comment type="similarity">
    <text evidence="1">Belongs to the LysR transcriptional regulatory family.</text>
</comment>
<dbReference type="InterPro" id="IPR005119">
    <property type="entry name" value="LysR_subst-bd"/>
</dbReference>
<dbReference type="Pfam" id="PF03466">
    <property type="entry name" value="LysR_substrate"/>
    <property type="match status" value="1"/>
</dbReference>
<feature type="domain" description="HTH lysR-type" evidence="5">
    <location>
        <begin position="6"/>
        <end position="63"/>
    </location>
</feature>
<dbReference type="InterPro" id="IPR000847">
    <property type="entry name" value="LysR_HTH_N"/>
</dbReference>
<dbReference type="PROSITE" id="PS50931">
    <property type="entry name" value="HTH_LYSR"/>
    <property type="match status" value="1"/>
</dbReference>
<dbReference type="PRINTS" id="PR00039">
    <property type="entry name" value="HTHLYSR"/>
</dbReference>
<evidence type="ECO:0000256" key="2">
    <source>
        <dbReference type="ARBA" id="ARBA00023015"/>
    </source>
</evidence>
<dbReference type="NCBIfam" id="NF008352">
    <property type="entry name" value="PRK11139.1"/>
    <property type="match status" value="1"/>
</dbReference>
<gene>
    <name evidence="6" type="primary">gcvA</name>
    <name evidence="6" type="ORF">QU481_00805</name>
</gene>
<evidence type="ECO:0000313" key="6">
    <source>
        <dbReference type="EMBL" id="MDN0073439.1"/>
    </source>
</evidence>
<accession>A0ABT7XI24</accession>
<dbReference type="CDD" id="cd08481">
    <property type="entry name" value="PBP2_GcdR_like"/>
    <property type="match status" value="1"/>
</dbReference>
<reference evidence="6" key="1">
    <citation type="submission" date="2023-06" db="EMBL/GenBank/DDBJ databases">
        <authorList>
            <person name="Zhang S."/>
        </authorList>
    </citation>
    <scope>NUCLEOTIDE SEQUENCE</scope>
    <source>
        <strain evidence="6">SG2303</strain>
    </source>
</reference>
<dbReference type="Gene3D" id="3.40.190.10">
    <property type="entry name" value="Periplasmic binding protein-like II"/>
    <property type="match status" value="2"/>
</dbReference>
<dbReference type="InterPro" id="IPR036390">
    <property type="entry name" value="WH_DNA-bd_sf"/>
</dbReference>
<name>A0ABT7XI24_9NEIS</name>
<dbReference type="PANTHER" id="PTHR30537:SF26">
    <property type="entry name" value="GLYCINE CLEAVAGE SYSTEM TRANSCRIPTIONAL ACTIVATOR"/>
    <property type="match status" value="1"/>
</dbReference>
<protein>
    <submittedName>
        <fullName evidence="6">Transcriptional regulator GcvA</fullName>
    </submittedName>
</protein>
<dbReference type="PANTHER" id="PTHR30537">
    <property type="entry name" value="HTH-TYPE TRANSCRIPTIONAL REGULATOR"/>
    <property type="match status" value="1"/>
</dbReference>
<evidence type="ECO:0000256" key="1">
    <source>
        <dbReference type="ARBA" id="ARBA00009437"/>
    </source>
</evidence>
<dbReference type="Pfam" id="PF00126">
    <property type="entry name" value="HTH_1"/>
    <property type="match status" value="1"/>
</dbReference>
<organism evidence="6 7">
    <name type="scientific">Crenobacter oryzisoli</name>
    <dbReference type="NCBI Taxonomy" id="3056844"/>
    <lineage>
        <taxon>Bacteria</taxon>
        <taxon>Pseudomonadati</taxon>
        <taxon>Pseudomonadota</taxon>
        <taxon>Betaproteobacteria</taxon>
        <taxon>Neisseriales</taxon>
        <taxon>Neisseriaceae</taxon>
        <taxon>Crenobacter</taxon>
    </lineage>
</organism>
<dbReference type="InterPro" id="IPR058163">
    <property type="entry name" value="LysR-type_TF_proteobact-type"/>
</dbReference>
<evidence type="ECO:0000256" key="4">
    <source>
        <dbReference type="ARBA" id="ARBA00023163"/>
    </source>
</evidence>
<comment type="caution">
    <text evidence="6">The sequence shown here is derived from an EMBL/GenBank/DDBJ whole genome shotgun (WGS) entry which is preliminary data.</text>
</comment>
<dbReference type="RefSeq" id="WP_289827960.1">
    <property type="nucleotide sequence ID" value="NZ_JAUEDK010000001.1"/>
</dbReference>
<evidence type="ECO:0000259" key="5">
    <source>
        <dbReference type="PROSITE" id="PS50931"/>
    </source>
</evidence>
<sequence length="309" mass="34234">MRRTLPSLMALQCFEAAVRHLSFTRAAEELNLTQSAVSRQIRALEDFLGRALFERVKQRLVLTTAGEAYAVAIQDVLDRAEAATLQLMAYSGEGGVLTVAMLPTFGSRWLVPRLGDFAARYPDIQLNLVTQVRPFDFDKVDADVAIHFGPALWPGAICHRLMGEEIVPVCAPGLLKGKAMLDDPHELLDYTLLQHTTRPQAWNDWLHAVGVAEVEGGLRGPRFEHFFMVIQAAIAGLGIAVLPQFLVQDELDKGLLVKAIDKPVPSLHAYYLVHPATKADLYKVRAFRDWVLAQVAQSVAETTQSTKVR</sequence>
<keyword evidence="4" id="KW-0804">Transcription</keyword>